<evidence type="ECO:0000256" key="1">
    <source>
        <dbReference type="SAM" id="MobiDB-lite"/>
    </source>
</evidence>
<feature type="compositionally biased region" description="Acidic residues" evidence="1">
    <location>
        <begin position="160"/>
        <end position="190"/>
    </location>
</feature>
<evidence type="ECO:0000313" key="3">
    <source>
        <dbReference type="Proteomes" id="UP000235786"/>
    </source>
</evidence>
<reference evidence="2 3" key="1">
    <citation type="submission" date="2016-04" db="EMBL/GenBank/DDBJ databases">
        <title>A degradative enzymes factory behind the ericoid mycorrhizal symbiosis.</title>
        <authorList>
            <consortium name="DOE Joint Genome Institute"/>
            <person name="Martino E."/>
            <person name="Morin E."/>
            <person name="Grelet G."/>
            <person name="Kuo A."/>
            <person name="Kohler A."/>
            <person name="Daghino S."/>
            <person name="Barry K."/>
            <person name="Choi C."/>
            <person name="Cichocki N."/>
            <person name="Clum A."/>
            <person name="Copeland A."/>
            <person name="Hainaut M."/>
            <person name="Haridas S."/>
            <person name="Labutti K."/>
            <person name="Lindquist E."/>
            <person name="Lipzen A."/>
            <person name="Khouja H.-R."/>
            <person name="Murat C."/>
            <person name="Ohm R."/>
            <person name="Olson A."/>
            <person name="Spatafora J."/>
            <person name="Veneault-Fourrey C."/>
            <person name="Henrissat B."/>
            <person name="Grigoriev I."/>
            <person name="Martin F."/>
            <person name="Perotto S."/>
        </authorList>
    </citation>
    <scope>NUCLEOTIDE SEQUENCE [LARGE SCALE GENOMIC DNA]</scope>
    <source>
        <strain evidence="2 3">F</strain>
    </source>
</reference>
<proteinExistence type="predicted"/>
<dbReference type="AlphaFoldDB" id="A0A2J6QXL1"/>
<dbReference type="OrthoDB" id="10513520at2759"/>
<name>A0A2J6QXL1_HYAVF</name>
<dbReference type="Proteomes" id="UP000235786">
    <property type="component" value="Unassembled WGS sequence"/>
</dbReference>
<protein>
    <submittedName>
        <fullName evidence="2">Uncharacterized protein</fullName>
    </submittedName>
</protein>
<gene>
    <name evidence="2" type="ORF">L207DRAFT_591952</name>
</gene>
<sequence length="204" mass="22204">MSATIILAVPIGYGNWPPATGLANLTQAQRDSYTRRLTLLNVIEQINLFLPGYHSPARAFSGGNARAAQLLMTFNNQYAATINRQAYTTVHSLRSSWSHGRQDMLRLINLNSALTPVLPAAPGPVAVGQQQQAQAPAQQPPARTPLPSSRPNSAIPAQGQDEEDEEEDDEEDDDEEEEDEDEDEGDEIEWDAAGKGAVFVYSSS</sequence>
<feature type="compositionally biased region" description="Low complexity" evidence="1">
    <location>
        <begin position="123"/>
        <end position="137"/>
    </location>
</feature>
<accession>A0A2J6QXL1</accession>
<dbReference type="EMBL" id="KZ613964">
    <property type="protein sequence ID" value="PMD31016.1"/>
    <property type="molecule type" value="Genomic_DNA"/>
</dbReference>
<organism evidence="2 3">
    <name type="scientific">Hyaloscypha variabilis (strain UAMH 11265 / GT02V1 / F)</name>
    <name type="common">Meliniomyces variabilis</name>
    <dbReference type="NCBI Taxonomy" id="1149755"/>
    <lineage>
        <taxon>Eukaryota</taxon>
        <taxon>Fungi</taxon>
        <taxon>Dikarya</taxon>
        <taxon>Ascomycota</taxon>
        <taxon>Pezizomycotina</taxon>
        <taxon>Leotiomycetes</taxon>
        <taxon>Helotiales</taxon>
        <taxon>Hyaloscyphaceae</taxon>
        <taxon>Hyaloscypha</taxon>
        <taxon>Hyaloscypha variabilis</taxon>
    </lineage>
</organism>
<keyword evidence="3" id="KW-1185">Reference proteome</keyword>
<evidence type="ECO:0000313" key="2">
    <source>
        <dbReference type="EMBL" id="PMD31016.1"/>
    </source>
</evidence>
<feature type="region of interest" description="Disordered" evidence="1">
    <location>
        <begin position="122"/>
        <end position="204"/>
    </location>
</feature>